<dbReference type="AlphaFoldDB" id="A0A8H6KMH2"/>
<comment type="caution">
    <text evidence="2">The sequence shown here is derived from an EMBL/GenBank/DDBJ whole genome shotgun (WGS) entry which is preliminary data.</text>
</comment>
<protein>
    <submittedName>
        <fullName evidence="2">Transposase</fullName>
    </submittedName>
</protein>
<accession>A0A8H6KMH2</accession>
<sequence length="48" mass="5007">MSPNSKFANIVAIRRAQIEAGEVDDSSNESSASDNPSEHGSCIVVASE</sequence>
<feature type="region of interest" description="Disordered" evidence="1">
    <location>
        <begin position="19"/>
        <end position="48"/>
    </location>
</feature>
<keyword evidence="3" id="KW-1185">Reference proteome</keyword>
<evidence type="ECO:0000313" key="3">
    <source>
        <dbReference type="Proteomes" id="UP000654918"/>
    </source>
</evidence>
<dbReference type="EMBL" id="WIGO01000056">
    <property type="protein sequence ID" value="KAF6833663.1"/>
    <property type="molecule type" value="Genomic_DNA"/>
</dbReference>
<proteinExistence type="predicted"/>
<organism evidence="2 3">
    <name type="scientific">Colletotrichum plurivorum</name>
    <dbReference type="NCBI Taxonomy" id="2175906"/>
    <lineage>
        <taxon>Eukaryota</taxon>
        <taxon>Fungi</taxon>
        <taxon>Dikarya</taxon>
        <taxon>Ascomycota</taxon>
        <taxon>Pezizomycotina</taxon>
        <taxon>Sordariomycetes</taxon>
        <taxon>Hypocreomycetidae</taxon>
        <taxon>Glomerellales</taxon>
        <taxon>Glomerellaceae</taxon>
        <taxon>Colletotrichum</taxon>
        <taxon>Colletotrichum orchidearum species complex</taxon>
    </lineage>
</organism>
<dbReference type="Proteomes" id="UP000654918">
    <property type="component" value="Unassembled WGS sequence"/>
</dbReference>
<evidence type="ECO:0000256" key="1">
    <source>
        <dbReference type="SAM" id="MobiDB-lite"/>
    </source>
</evidence>
<name>A0A8H6KMH2_9PEZI</name>
<evidence type="ECO:0000313" key="2">
    <source>
        <dbReference type="EMBL" id="KAF6833663.1"/>
    </source>
</evidence>
<reference evidence="2" key="1">
    <citation type="journal article" date="2020" name="Phytopathology">
        <title>Genome Sequence Resources of Colletotrichum truncatum, C. plurivorum, C. musicola, and C. sojae: Four Species Pathogenic to Soybean (Glycine max).</title>
        <authorList>
            <person name="Rogerio F."/>
            <person name="Boufleur T.R."/>
            <person name="Ciampi-Guillardi M."/>
            <person name="Sukno S.A."/>
            <person name="Thon M.R."/>
            <person name="Massola Junior N.S."/>
            <person name="Baroncelli R."/>
        </authorList>
    </citation>
    <scope>NUCLEOTIDE SEQUENCE</scope>
    <source>
        <strain evidence="2">LFN00145</strain>
    </source>
</reference>
<gene>
    <name evidence="2" type="ORF">CPLU01_05384</name>
</gene>